<feature type="region of interest" description="Disordered" evidence="1">
    <location>
        <begin position="452"/>
        <end position="553"/>
    </location>
</feature>
<name>A0A4S4M053_9APHY</name>
<feature type="compositionally biased region" description="Basic and acidic residues" evidence="1">
    <location>
        <begin position="475"/>
        <end position="492"/>
    </location>
</feature>
<organism evidence="2 3">
    <name type="scientific">Antrodiella citrinella</name>
    <dbReference type="NCBI Taxonomy" id="2447956"/>
    <lineage>
        <taxon>Eukaryota</taxon>
        <taxon>Fungi</taxon>
        <taxon>Dikarya</taxon>
        <taxon>Basidiomycota</taxon>
        <taxon>Agaricomycotina</taxon>
        <taxon>Agaricomycetes</taxon>
        <taxon>Polyporales</taxon>
        <taxon>Steccherinaceae</taxon>
        <taxon>Antrodiella</taxon>
    </lineage>
</organism>
<gene>
    <name evidence="2" type="ORF">EUX98_g9121</name>
</gene>
<feature type="compositionally biased region" description="Polar residues" evidence="1">
    <location>
        <begin position="493"/>
        <end position="509"/>
    </location>
</feature>
<feature type="compositionally biased region" description="Low complexity" evidence="1">
    <location>
        <begin position="255"/>
        <end position="268"/>
    </location>
</feature>
<feature type="region of interest" description="Disordered" evidence="1">
    <location>
        <begin position="255"/>
        <end position="294"/>
    </location>
</feature>
<feature type="region of interest" description="Disordered" evidence="1">
    <location>
        <begin position="316"/>
        <end position="409"/>
    </location>
</feature>
<keyword evidence="3" id="KW-1185">Reference proteome</keyword>
<dbReference type="OrthoDB" id="440673at2759"/>
<evidence type="ECO:0000313" key="3">
    <source>
        <dbReference type="Proteomes" id="UP000308730"/>
    </source>
</evidence>
<feature type="compositionally biased region" description="Basic residues" evidence="1">
    <location>
        <begin position="460"/>
        <end position="474"/>
    </location>
</feature>
<feature type="compositionally biased region" description="Polar residues" evidence="1">
    <location>
        <begin position="108"/>
        <end position="124"/>
    </location>
</feature>
<protein>
    <submittedName>
        <fullName evidence="2">Uncharacterized protein</fullName>
    </submittedName>
</protein>
<feature type="region of interest" description="Disordered" evidence="1">
    <location>
        <begin position="108"/>
        <end position="174"/>
    </location>
</feature>
<feature type="compositionally biased region" description="Polar residues" evidence="1">
    <location>
        <begin position="155"/>
        <end position="167"/>
    </location>
</feature>
<reference evidence="2 3" key="1">
    <citation type="submission" date="2019-02" db="EMBL/GenBank/DDBJ databases">
        <title>Genome sequencing of the rare red list fungi Antrodiella citrinella (Flaviporus citrinellus).</title>
        <authorList>
            <person name="Buettner E."/>
            <person name="Kellner H."/>
        </authorList>
    </citation>
    <scope>NUCLEOTIDE SEQUENCE [LARGE SCALE GENOMIC DNA]</scope>
    <source>
        <strain evidence="2 3">DSM 108506</strain>
    </source>
</reference>
<feature type="compositionally biased region" description="Low complexity" evidence="1">
    <location>
        <begin position="538"/>
        <end position="550"/>
    </location>
</feature>
<dbReference type="Proteomes" id="UP000308730">
    <property type="component" value="Unassembled WGS sequence"/>
</dbReference>
<feature type="compositionally biased region" description="Polar residues" evidence="1">
    <location>
        <begin position="316"/>
        <end position="328"/>
    </location>
</feature>
<comment type="caution">
    <text evidence="2">The sequence shown here is derived from an EMBL/GenBank/DDBJ whole genome shotgun (WGS) entry which is preliminary data.</text>
</comment>
<dbReference type="EMBL" id="SGPM01000650">
    <property type="protein sequence ID" value="THH17501.1"/>
    <property type="molecule type" value="Genomic_DNA"/>
</dbReference>
<proteinExistence type="predicted"/>
<evidence type="ECO:0000256" key="1">
    <source>
        <dbReference type="SAM" id="MobiDB-lite"/>
    </source>
</evidence>
<feature type="compositionally biased region" description="Polar residues" evidence="1">
    <location>
        <begin position="359"/>
        <end position="381"/>
    </location>
</feature>
<accession>A0A4S4M053</accession>
<dbReference type="AlphaFoldDB" id="A0A4S4M053"/>
<feature type="compositionally biased region" description="Low complexity" evidence="1">
    <location>
        <begin position="382"/>
        <end position="394"/>
    </location>
</feature>
<evidence type="ECO:0000313" key="2">
    <source>
        <dbReference type="EMBL" id="THH17501.1"/>
    </source>
</evidence>
<sequence>MHMDNYSRRIYPEDEMDVSGLYLMYRCFPEFTKKRMELQLPYPLPAEQRSLFDAEFSKDVASPSTQTGSGEIVVKEIKGKSSILGFWMFPLEEREPMGEVLIRLHSRQTSEISTNGQENDNTPRVSFEGGSASTSSHTTSEVDKLFARLQPPSAPISTSQSAHNGTPMSLLDALNGNAPLSPSVSAPASASSDLPRGLALLDSIFASVVPPPSHPLPPQPEEIQIVSPKPTSSALPQILNQDVIYSLLGLASDSSSRASSVAPSTPSSRKSHQRYEGDNEFSDSVHSDAGYSTSSTVADFDDPAVLSAGPSSSHNIPILSFSHSGSSDENQHDARTSSSRRVPGDMTPRVMSRPMDLSPTPNHRSQSLLAPSNGSVKGNTNSPLRSSPSSASVSTITNTSAPADSAEARSRTLIPFQADSDLWPYPRAPVDERDPEDSDIVELDFSDTRALSDPAVFTKKQQKQKQTGKRKSRRERAADRERERDAIEKSWDDPNNGNAQSVDMSSQPGAPSVPAPAEQFSSPLPPPPQVNGKHVHQNGTTNDGTTATNGSLSPDAARHVLLSALGVHPKPPAANLSRKQFVQEVLSLIYSDDVFVDGLYQDYCSRIN</sequence>